<dbReference type="InterPro" id="IPR003759">
    <property type="entry name" value="Cbl-bd_cap"/>
</dbReference>
<evidence type="ECO:0000259" key="2">
    <source>
        <dbReference type="PROSITE" id="PS50937"/>
    </source>
</evidence>
<dbReference type="InterPro" id="IPR009061">
    <property type="entry name" value="DNA-bd_dom_put_sf"/>
</dbReference>
<dbReference type="SUPFAM" id="SSF52242">
    <property type="entry name" value="Cobalamin (vitamin B12)-binding domain"/>
    <property type="match status" value="1"/>
</dbReference>
<dbReference type="SMART" id="SM00422">
    <property type="entry name" value="HTH_MERR"/>
    <property type="match status" value="1"/>
</dbReference>
<dbReference type="InterPro" id="IPR000551">
    <property type="entry name" value="MerR-type_HTH_dom"/>
</dbReference>
<dbReference type="Gene3D" id="1.10.1240.10">
    <property type="entry name" value="Methionine synthase domain"/>
    <property type="match status" value="1"/>
</dbReference>
<comment type="caution">
    <text evidence="3">The sequence shown here is derived from an EMBL/GenBank/DDBJ whole genome shotgun (WGS) entry which is preliminary data.</text>
</comment>
<reference evidence="3" key="1">
    <citation type="submission" date="2023-01" db="EMBL/GenBank/DDBJ databases">
        <title>Draft genome sequence of Nocardiopsis sp. LSu2-4 isolated from halophytes.</title>
        <authorList>
            <person name="Duangmal K."/>
            <person name="Chantavorakit T."/>
        </authorList>
    </citation>
    <scope>NUCLEOTIDE SEQUENCE</scope>
    <source>
        <strain evidence="3">LSu2-4</strain>
    </source>
</reference>
<dbReference type="Gene3D" id="1.10.1660.10">
    <property type="match status" value="1"/>
</dbReference>
<evidence type="ECO:0000313" key="4">
    <source>
        <dbReference type="Proteomes" id="UP001165685"/>
    </source>
</evidence>
<dbReference type="Pfam" id="PF13411">
    <property type="entry name" value="MerR_1"/>
    <property type="match status" value="1"/>
</dbReference>
<evidence type="ECO:0000256" key="1">
    <source>
        <dbReference type="SAM" id="MobiDB-lite"/>
    </source>
</evidence>
<dbReference type="InterPro" id="IPR036724">
    <property type="entry name" value="Cobalamin-bd_sf"/>
</dbReference>
<dbReference type="SUPFAM" id="SSF46955">
    <property type="entry name" value="Putative DNA-binding domain"/>
    <property type="match status" value="1"/>
</dbReference>
<feature type="region of interest" description="Disordered" evidence="1">
    <location>
        <begin position="73"/>
        <end position="96"/>
    </location>
</feature>
<keyword evidence="4" id="KW-1185">Reference proteome</keyword>
<dbReference type="RefSeq" id="WP_270675384.1">
    <property type="nucleotide sequence ID" value="NZ_JAQFWP010000002.1"/>
</dbReference>
<proteinExistence type="predicted"/>
<dbReference type="Proteomes" id="UP001165685">
    <property type="component" value="Unassembled WGS sequence"/>
</dbReference>
<accession>A0ABT4TFV9</accession>
<feature type="domain" description="HTH merR-type" evidence="2">
    <location>
        <begin position="4"/>
        <end position="51"/>
    </location>
</feature>
<dbReference type="Gene3D" id="3.40.50.280">
    <property type="entry name" value="Cobalamin-binding domain"/>
    <property type="match status" value="1"/>
</dbReference>
<dbReference type="PROSITE" id="PS50937">
    <property type="entry name" value="HTH_MERR_2"/>
    <property type="match status" value="1"/>
</dbReference>
<dbReference type="Pfam" id="PF02607">
    <property type="entry name" value="B12-binding_2"/>
    <property type="match status" value="1"/>
</dbReference>
<evidence type="ECO:0000313" key="3">
    <source>
        <dbReference type="EMBL" id="MDA2803179.1"/>
    </source>
</evidence>
<dbReference type="EMBL" id="JAQFWP010000002">
    <property type="protein sequence ID" value="MDA2803179.1"/>
    <property type="molecule type" value="Genomic_DNA"/>
</dbReference>
<organism evidence="3 4">
    <name type="scientific">Nocardiopsis suaedae</name>
    <dbReference type="NCBI Taxonomy" id="3018444"/>
    <lineage>
        <taxon>Bacteria</taxon>
        <taxon>Bacillati</taxon>
        <taxon>Actinomycetota</taxon>
        <taxon>Actinomycetes</taxon>
        <taxon>Streptosporangiales</taxon>
        <taxon>Nocardiopsidaceae</taxon>
        <taxon>Nocardiopsis</taxon>
    </lineage>
</organism>
<gene>
    <name evidence="3" type="ORF">O4U47_01535</name>
</gene>
<name>A0ABT4TFV9_9ACTN</name>
<dbReference type="InterPro" id="IPR036594">
    <property type="entry name" value="Meth_synthase_dom"/>
</dbReference>
<sequence length="309" mass="32578">MEPLLPPSAVAHLLGVAPPTLRSWDRRYGIGATGRSPGGHRRYTPEDLRRLTDMCRLIAEGAAPADAAARVASGPLSESGAPSAAPGVPAQRASGTATAKSASAALHGVAHAAIRMDAATVENVLEDRFRSRGVVDTWDEVARPVLFGMGSAWAATQRFVEVEHMLSWSISSSLRRMHRSPSVPDRRHVLLACTPEELHTLPLEALAAALSENGVVWRMLGAATPLAAIAAAVRRTAPKAVVVWSHRPESADPEALRTVRRAAAGARESTLLMTAGLGWRSGSGEASDAWAFTLPDALSILSKEVAVVP</sequence>
<protein>
    <submittedName>
        <fullName evidence="3">MerR family transcriptional regulator</fullName>
    </submittedName>
</protein>